<dbReference type="SUPFAM" id="SSF49899">
    <property type="entry name" value="Concanavalin A-like lectins/glucanases"/>
    <property type="match status" value="1"/>
</dbReference>
<keyword evidence="3 7" id="KW-0964">Secreted</keyword>
<reference evidence="9" key="1">
    <citation type="submission" date="2022-08" db="EMBL/GenBank/DDBJ databases">
        <authorList>
            <person name="Gutierrez-Valencia J."/>
        </authorList>
    </citation>
    <scope>NUCLEOTIDE SEQUENCE</scope>
</reference>
<comment type="similarity">
    <text evidence="7">Belongs to the glycosyl hydrolase 16 family.</text>
</comment>
<keyword evidence="5 7" id="KW-0378">Hydrolase</keyword>
<evidence type="ECO:0000313" key="10">
    <source>
        <dbReference type="Proteomes" id="UP001154282"/>
    </source>
</evidence>
<dbReference type="InterPro" id="IPR044791">
    <property type="entry name" value="Beta-glucanase/XTH"/>
</dbReference>
<feature type="domain" description="GH16" evidence="8">
    <location>
        <begin position="80"/>
        <end position="296"/>
    </location>
</feature>
<dbReference type="GO" id="GO:0071555">
    <property type="term" value="P:cell wall organization"/>
    <property type="evidence" value="ECO:0007669"/>
    <property type="project" value="UniProtKB-KW"/>
</dbReference>
<keyword evidence="1 7" id="KW-0134">Cell wall</keyword>
<evidence type="ECO:0000256" key="6">
    <source>
        <dbReference type="ARBA" id="ARBA00023295"/>
    </source>
</evidence>
<organism evidence="9 10">
    <name type="scientific">Linum tenue</name>
    <dbReference type="NCBI Taxonomy" id="586396"/>
    <lineage>
        <taxon>Eukaryota</taxon>
        <taxon>Viridiplantae</taxon>
        <taxon>Streptophyta</taxon>
        <taxon>Embryophyta</taxon>
        <taxon>Tracheophyta</taxon>
        <taxon>Spermatophyta</taxon>
        <taxon>Magnoliopsida</taxon>
        <taxon>eudicotyledons</taxon>
        <taxon>Gunneridae</taxon>
        <taxon>Pentapetalae</taxon>
        <taxon>rosids</taxon>
        <taxon>fabids</taxon>
        <taxon>Malpighiales</taxon>
        <taxon>Linaceae</taxon>
        <taxon>Linum</taxon>
    </lineage>
</organism>
<name>A0AAV0HMA8_9ROSI</name>
<proteinExistence type="inferred from homology"/>
<dbReference type="PROSITE" id="PS51762">
    <property type="entry name" value="GH16_2"/>
    <property type="match status" value="1"/>
</dbReference>
<keyword evidence="2 7" id="KW-0052">Apoplast</keyword>
<evidence type="ECO:0000256" key="7">
    <source>
        <dbReference type="RuleBase" id="RU361120"/>
    </source>
</evidence>
<protein>
    <recommendedName>
        <fullName evidence="7">Xyloglucan endotransglucosylase/hydrolase</fullName>
        <ecNumber evidence="7">2.4.1.207</ecNumber>
    </recommendedName>
</protein>
<dbReference type="GO" id="GO:0048046">
    <property type="term" value="C:apoplast"/>
    <property type="evidence" value="ECO:0007669"/>
    <property type="project" value="UniProtKB-SubCell"/>
</dbReference>
<dbReference type="Gene3D" id="2.60.120.200">
    <property type="match status" value="1"/>
</dbReference>
<keyword evidence="6 7" id="KW-0326">Glycosidase</keyword>
<keyword evidence="10" id="KW-1185">Reference proteome</keyword>
<dbReference type="AlphaFoldDB" id="A0AAV0HMA8"/>
<comment type="function">
    <text evidence="7">Catalyzes xyloglucan endohydrolysis (XEH) and/or endotransglycosylation (XET). Cleaves and religates xyloglucan polymers, an essential constituent of the primary cell wall, and thereby participates in cell wall construction of growing tissues.</text>
</comment>
<gene>
    <name evidence="9" type="ORF">LITE_LOCUS5104</name>
</gene>
<evidence type="ECO:0000256" key="3">
    <source>
        <dbReference type="ARBA" id="ARBA00022525"/>
    </source>
</evidence>
<evidence type="ECO:0000313" key="9">
    <source>
        <dbReference type="EMBL" id="CAI0386400.1"/>
    </source>
</evidence>
<dbReference type="GO" id="GO:0004553">
    <property type="term" value="F:hydrolase activity, hydrolyzing O-glycosyl compounds"/>
    <property type="evidence" value="ECO:0007669"/>
    <property type="project" value="InterPro"/>
</dbReference>
<dbReference type="InterPro" id="IPR000757">
    <property type="entry name" value="Beta-glucanase-like"/>
</dbReference>
<sequence>MNEAASYLTTKQKTTTSLKSHLYASLPISFPFSPQPQYITNHKPIPQKHKTDNNAMASFPRENMLLLLGLLFLSLAAGVSSSRNRPYTPPNVRRLTDLFGRLTINQGFNTYYGGQNIKQFKNGSFATLSLDKTSGAGLASKNKYYYGFFSAAIKLPSGLSPGVVVAFYLSNAETYPNNHDEIDIEILGHDKRNDWNLQTNVYANGSVNTGREEKFNFWFDPTQDYHNYTIIWNSHHIVFLVDSVPVREFQYSSAYPSVYPSKPMSVYATIWDGSEWATHGGKYPVNYSYAPFVVSIGDAELTGCIPNPTSCAKKAAGTGNPSSLDPVDGSEFVSLSKEQSLAMDWARRKLMFYSYCADKSRYKVQPPECK</sequence>
<evidence type="ECO:0000256" key="2">
    <source>
        <dbReference type="ARBA" id="ARBA00022523"/>
    </source>
</evidence>
<evidence type="ECO:0000256" key="1">
    <source>
        <dbReference type="ARBA" id="ARBA00022512"/>
    </source>
</evidence>
<comment type="caution">
    <text evidence="9">The sequence shown here is derived from an EMBL/GenBank/DDBJ whole genome shotgun (WGS) entry which is preliminary data.</text>
</comment>
<dbReference type="Pfam" id="PF00722">
    <property type="entry name" value="Glyco_hydro_16"/>
    <property type="match status" value="1"/>
</dbReference>
<dbReference type="InterPro" id="IPR013320">
    <property type="entry name" value="ConA-like_dom_sf"/>
</dbReference>
<comment type="subcellular location">
    <subcellularLocation>
        <location evidence="7">Secreted</location>
        <location evidence="7">Cell wall</location>
    </subcellularLocation>
    <subcellularLocation>
        <location evidence="7">Secreted</location>
        <location evidence="7">Extracellular space</location>
        <location evidence="7">Apoplast</location>
    </subcellularLocation>
</comment>
<evidence type="ECO:0000256" key="4">
    <source>
        <dbReference type="ARBA" id="ARBA00022679"/>
    </source>
</evidence>
<evidence type="ECO:0000256" key="5">
    <source>
        <dbReference type="ARBA" id="ARBA00022801"/>
    </source>
</evidence>
<dbReference type="EC" id="2.4.1.207" evidence="7"/>
<dbReference type="Proteomes" id="UP001154282">
    <property type="component" value="Unassembled WGS sequence"/>
</dbReference>
<evidence type="ECO:0000259" key="8">
    <source>
        <dbReference type="PROSITE" id="PS51762"/>
    </source>
</evidence>
<dbReference type="GO" id="GO:0044042">
    <property type="term" value="P:glucan metabolic process"/>
    <property type="evidence" value="ECO:0007669"/>
    <property type="project" value="InterPro"/>
</dbReference>
<dbReference type="PANTHER" id="PTHR31062">
    <property type="entry name" value="XYLOGLUCAN ENDOTRANSGLUCOSYLASE/HYDROLASE PROTEIN 8-RELATED"/>
    <property type="match status" value="1"/>
</dbReference>
<dbReference type="EMBL" id="CAMGYJ010000002">
    <property type="protein sequence ID" value="CAI0386400.1"/>
    <property type="molecule type" value="Genomic_DNA"/>
</dbReference>
<dbReference type="GO" id="GO:0016762">
    <property type="term" value="F:xyloglucan:xyloglucosyl transferase activity"/>
    <property type="evidence" value="ECO:0007669"/>
    <property type="project" value="UniProtKB-EC"/>
</dbReference>
<accession>A0AAV0HMA8</accession>
<comment type="PTM">
    <text evidence="7">Contains at least one intrachain disulfide bond essential for its enzymatic activity.</text>
</comment>
<keyword evidence="4 7" id="KW-0808">Transferase</keyword>
<dbReference type="InterPro" id="IPR010713">
    <property type="entry name" value="XET_C"/>
</dbReference>
<dbReference type="Pfam" id="PF06955">
    <property type="entry name" value="XET_C"/>
    <property type="match status" value="1"/>
</dbReference>
<keyword evidence="7" id="KW-0961">Cell wall biogenesis/degradation</keyword>